<reference evidence="1" key="1">
    <citation type="submission" date="2022-11" db="EMBL/GenBank/DDBJ databases">
        <title>Centuries of genome instability and evolution in soft-shell clam transmissible cancer (bioRxiv).</title>
        <authorList>
            <person name="Hart S.F.M."/>
            <person name="Yonemitsu M.A."/>
            <person name="Giersch R.M."/>
            <person name="Beal B.F."/>
            <person name="Arriagada G."/>
            <person name="Davis B.W."/>
            <person name="Ostrander E.A."/>
            <person name="Goff S.P."/>
            <person name="Metzger M.J."/>
        </authorList>
    </citation>
    <scope>NUCLEOTIDE SEQUENCE</scope>
    <source>
        <strain evidence="1">MELC-2E11</strain>
        <tissue evidence="1">Siphon/mantle</tissue>
    </source>
</reference>
<gene>
    <name evidence="1" type="ORF">MAR_012122</name>
</gene>
<dbReference type="EMBL" id="CP111025">
    <property type="protein sequence ID" value="WAR26418.1"/>
    <property type="molecule type" value="Genomic_DNA"/>
</dbReference>
<evidence type="ECO:0000313" key="2">
    <source>
        <dbReference type="Proteomes" id="UP001164746"/>
    </source>
</evidence>
<dbReference type="Proteomes" id="UP001164746">
    <property type="component" value="Chromosome 14"/>
</dbReference>
<name>A0ABY7FW20_MYAAR</name>
<proteinExistence type="predicted"/>
<evidence type="ECO:0000313" key="1">
    <source>
        <dbReference type="EMBL" id="WAR26418.1"/>
    </source>
</evidence>
<protein>
    <submittedName>
        <fullName evidence="1">Uncharacterized protein</fullName>
    </submittedName>
</protein>
<organism evidence="1 2">
    <name type="scientific">Mya arenaria</name>
    <name type="common">Soft-shell clam</name>
    <dbReference type="NCBI Taxonomy" id="6604"/>
    <lineage>
        <taxon>Eukaryota</taxon>
        <taxon>Metazoa</taxon>
        <taxon>Spiralia</taxon>
        <taxon>Lophotrochozoa</taxon>
        <taxon>Mollusca</taxon>
        <taxon>Bivalvia</taxon>
        <taxon>Autobranchia</taxon>
        <taxon>Heteroconchia</taxon>
        <taxon>Euheterodonta</taxon>
        <taxon>Imparidentia</taxon>
        <taxon>Neoheterodontei</taxon>
        <taxon>Myida</taxon>
        <taxon>Myoidea</taxon>
        <taxon>Myidae</taxon>
        <taxon>Mya</taxon>
    </lineage>
</organism>
<accession>A0ABY7FW20</accession>
<keyword evidence="2" id="KW-1185">Reference proteome</keyword>
<sequence length="108" mass="12278">MYSPFYKACYSPMVPKLYFPVPKLYFPPGQGFQFYNNVAAVLSFSPRVLLYFLIAKACNSPIVSQLYSPQGLGLRLFHGYTAVLWRKLVILQMLTIEPLLTEVSSFLG</sequence>